<evidence type="ECO:0000256" key="1">
    <source>
        <dbReference type="ARBA" id="ARBA00009238"/>
    </source>
</evidence>
<reference evidence="4 5" key="1">
    <citation type="journal article" date="2024" name="BMC Genomics">
        <title>Genome assembly of redclaw crayfish (Cherax quadricarinatus) provides insights into its immune adaptation and hypoxia tolerance.</title>
        <authorList>
            <person name="Liu Z."/>
            <person name="Zheng J."/>
            <person name="Li H."/>
            <person name="Fang K."/>
            <person name="Wang S."/>
            <person name="He J."/>
            <person name="Zhou D."/>
            <person name="Weng S."/>
            <person name="Chi M."/>
            <person name="Gu Z."/>
            <person name="He J."/>
            <person name="Li F."/>
            <person name="Wang M."/>
        </authorList>
    </citation>
    <scope>NUCLEOTIDE SEQUENCE [LARGE SCALE GENOMIC DNA]</scope>
    <source>
        <strain evidence="4">ZL_2023a</strain>
    </source>
</reference>
<dbReference type="PANTHER" id="PTHR38537">
    <property type="entry name" value="JITTERBUG, ISOFORM N"/>
    <property type="match status" value="1"/>
</dbReference>
<evidence type="ECO:0000256" key="2">
    <source>
        <dbReference type="ARBA" id="ARBA00022737"/>
    </source>
</evidence>
<evidence type="ECO:0000313" key="4">
    <source>
        <dbReference type="EMBL" id="KAK8743540.1"/>
    </source>
</evidence>
<dbReference type="Pfam" id="PF00630">
    <property type="entry name" value="Filamin"/>
    <property type="match status" value="2"/>
</dbReference>
<organism evidence="4 5">
    <name type="scientific">Cherax quadricarinatus</name>
    <name type="common">Australian red claw crayfish</name>
    <dbReference type="NCBI Taxonomy" id="27406"/>
    <lineage>
        <taxon>Eukaryota</taxon>
        <taxon>Metazoa</taxon>
        <taxon>Ecdysozoa</taxon>
        <taxon>Arthropoda</taxon>
        <taxon>Crustacea</taxon>
        <taxon>Multicrustacea</taxon>
        <taxon>Malacostraca</taxon>
        <taxon>Eumalacostraca</taxon>
        <taxon>Eucarida</taxon>
        <taxon>Decapoda</taxon>
        <taxon>Pleocyemata</taxon>
        <taxon>Astacidea</taxon>
        <taxon>Parastacoidea</taxon>
        <taxon>Parastacidae</taxon>
        <taxon>Cherax</taxon>
    </lineage>
</organism>
<evidence type="ECO:0000313" key="5">
    <source>
        <dbReference type="Proteomes" id="UP001445076"/>
    </source>
</evidence>
<dbReference type="AlphaFoldDB" id="A0AAW0XKN7"/>
<dbReference type="PROSITE" id="PS50194">
    <property type="entry name" value="FILAMIN_REPEAT"/>
    <property type="match status" value="2"/>
</dbReference>
<dbReference type="Proteomes" id="UP001445076">
    <property type="component" value="Unassembled WGS sequence"/>
</dbReference>
<dbReference type="SMART" id="SM00557">
    <property type="entry name" value="IG_FLMN"/>
    <property type="match status" value="2"/>
</dbReference>
<comment type="similarity">
    <text evidence="1">Belongs to the filamin family.</text>
</comment>
<feature type="repeat" description="Filamin" evidence="3">
    <location>
        <begin position="1"/>
        <end position="73"/>
    </location>
</feature>
<reference evidence="4" key="2">
    <citation type="submission" date="2024-01" db="EMBL/GenBank/DDBJ databases">
        <authorList>
            <person name="He J."/>
            <person name="Wang M."/>
            <person name="Zheng J."/>
            <person name="Liu Z."/>
        </authorList>
    </citation>
    <scope>NUCLEOTIDE SEQUENCE</scope>
    <source>
        <strain evidence="4">ZL_2023a</strain>
        <tissue evidence="4">Muscle</tissue>
    </source>
</reference>
<dbReference type="SUPFAM" id="SSF81296">
    <property type="entry name" value="E set domains"/>
    <property type="match status" value="2"/>
</dbReference>
<dbReference type="InterPro" id="IPR013783">
    <property type="entry name" value="Ig-like_fold"/>
</dbReference>
<dbReference type="GO" id="GO:0030036">
    <property type="term" value="P:actin cytoskeleton organization"/>
    <property type="evidence" value="ECO:0007669"/>
    <property type="project" value="InterPro"/>
</dbReference>
<gene>
    <name evidence="4" type="ORF">OTU49_001121</name>
</gene>
<dbReference type="InterPro" id="IPR017868">
    <property type="entry name" value="Filamin/ABP280_repeat-like"/>
</dbReference>
<dbReference type="EMBL" id="JARKIK010000024">
    <property type="protein sequence ID" value="KAK8743540.1"/>
    <property type="molecule type" value="Genomic_DNA"/>
</dbReference>
<dbReference type="EMBL" id="JARKIK010000024">
    <property type="protein sequence ID" value="KAK8743531.1"/>
    <property type="molecule type" value="Genomic_DNA"/>
</dbReference>
<dbReference type="GO" id="GO:0051015">
    <property type="term" value="F:actin filament binding"/>
    <property type="evidence" value="ECO:0007669"/>
    <property type="project" value="InterPro"/>
</dbReference>
<dbReference type="PANTHER" id="PTHR38537:SF13">
    <property type="entry name" value="JITTERBUG, ISOFORM N"/>
    <property type="match status" value="1"/>
</dbReference>
<sequence>MVAKPVTFLVETNNAGPGNLEVTVNNGQVPTSAQAQGNHVYAISFTPKEAKPHVVELKFNGENVPGSPFSCEVVDVSRVTVAGTGLEKVPVDQPATFTVDSQASVDQLEVKVLSPLRVSLEPRVSTNDEGKLLVEYTPTEVGDHSVEVRVAGMLVPGSPFLVKAYDATKSMRHKRAQATWRSSCLSTAATFLTTCSLKVTQDSALISSQRRPPCIHSPSSSMAYLYQGRLSSVV</sequence>
<dbReference type="Gene3D" id="2.60.40.10">
    <property type="entry name" value="Immunoglobulins"/>
    <property type="match status" value="2"/>
</dbReference>
<proteinExistence type="inferred from homology"/>
<keyword evidence="5" id="KW-1185">Reference proteome</keyword>
<comment type="caution">
    <text evidence="4">The sequence shown here is derived from an EMBL/GenBank/DDBJ whole genome shotgun (WGS) entry which is preliminary data.</text>
</comment>
<name>A0AAW0XKN7_CHEQU</name>
<protein>
    <submittedName>
        <fullName evidence="4">Uncharacterized protein</fullName>
    </submittedName>
</protein>
<dbReference type="InterPro" id="IPR044801">
    <property type="entry name" value="Filamin"/>
</dbReference>
<evidence type="ECO:0000256" key="3">
    <source>
        <dbReference type="PROSITE-ProRule" id="PRU00087"/>
    </source>
</evidence>
<dbReference type="InterPro" id="IPR014756">
    <property type="entry name" value="Ig_E-set"/>
</dbReference>
<feature type="repeat" description="Filamin" evidence="3">
    <location>
        <begin position="71"/>
        <end position="164"/>
    </location>
</feature>
<dbReference type="InterPro" id="IPR001298">
    <property type="entry name" value="Filamin/ABP280_rpt"/>
</dbReference>
<accession>A0AAW0XKN7</accession>
<keyword evidence="2" id="KW-0677">Repeat</keyword>